<accession>A0A1H8YBZ3</accession>
<keyword evidence="3" id="KW-0119">Carbohydrate metabolism</keyword>
<dbReference type="Proteomes" id="UP000198582">
    <property type="component" value="Unassembled WGS sequence"/>
</dbReference>
<dbReference type="GO" id="GO:0000272">
    <property type="term" value="P:polysaccharide catabolic process"/>
    <property type="evidence" value="ECO:0007669"/>
    <property type="project" value="UniProtKB-KW"/>
</dbReference>
<feature type="region of interest" description="Disordered" evidence="4">
    <location>
        <begin position="297"/>
        <end position="321"/>
    </location>
</feature>
<evidence type="ECO:0000256" key="1">
    <source>
        <dbReference type="ARBA" id="ARBA00022737"/>
    </source>
</evidence>
<dbReference type="PANTHER" id="PTHR13817:SF73">
    <property type="entry name" value="FIBRONECTIN TYPE-III DOMAIN-CONTAINING PROTEIN"/>
    <property type="match status" value="1"/>
</dbReference>
<evidence type="ECO:0000313" key="7">
    <source>
        <dbReference type="EMBL" id="SEP49774.1"/>
    </source>
</evidence>
<dbReference type="PANTHER" id="PTHR13817">
    <property type="entry name" value="TITIN"/>
    <property type="match status" value="1"/>
</dbReference>
<organism evidence="7 8">
    <name type="scientific">Amycolatopsis saalfeldensis</name>
    <dbReference type="NCBI Taxonomy" id="394193"/>
    <lineage>
        <taxon>Bacteria</taxon>
        <taxon>Bacillati</taxon>
        <taxon>Actinomycetota</taxon>
        <taxon>Actinomycetes</taxon>
        <taxon>Pseudonocardiales</taxon>
        <taxon>Pseudonocardiaceae</taxon>
        <taxon>Amycolatopsis</taxon>
    </lineage>
</organism>
<dbReference type="SMART" id="SM00060">
    <property type="entry name" value="FN3"/>
    <property type="match status" value="2"/>
</dbReference>
<dbReference type="STRING" id="394193.SAMN04489732_113196"/>
<keyword evidence="5" id="KW-0732">Signal</keyword>
<dbReference type="PROSITE" id="PS50853">
    <property type="entry name" value="FN3"/>
    <property type="match status" value="1"/>
</dbReference>
<dbReference type="InterPro" id="IPR036116">
    <property type="entry name" value="FN3_sf"/>
</dbReference>
<keyword evidence="2" id="KW-0326">Glycosidase</keyword>
<dbReference type="Pfam" id="PF00041">
    <property type="entry name" value="fn3"/>
    <property type="match status" value="2"/>
</dbReference>
<dbReference type="InterPro" id="IPR003961">
    <property type="entry name" value="FN3_dom"/>
</dbReference>
<proteinExistence type="predicted"/>
<evidence type="ECO:0000313" key="8">
    <source>
        <dbReference type="Proteomes" id="UP000198582"/>
    </source>
</evidence>
<dbReference type="EMBL" id="FOEF01000013">
    <property type="protein sequence ID" value="SEP49774.1"/>
    <property type="molecule type" value="Genomic_DNA"/>
</dbReference>
<evidence type="ECO:0000259" key="6">
    <source>
        <dbReference type="PROSITE" id="PS50853"/>
    </source>
</evidence>
<reference evidence="8" key="1">
    <citation type="submission" date="2016-10" db="EMBL/GenBank/DDBJ databases">
        <authorList>
            <person name="Varghese N."/>
            <person name="Submissions S."/>
        </authorList>
    </citation>
    <scope>NUCLEOTIDE SEQUENCE [LARGE SCALE GENOMIC DNA]</scope>
    <source>
        <strain evidence="8">DSM 44993</strain>
    </source>
</reference>
<gene>
    <name evidence="7" type="ORF">SAMN04489732_113196</name>
</gene>
<feature type="compositionally biased region" description="Low complexity" evidence="4">
    <location>
        <begin position="428"/>
        <end position="438"/>
    </location>
</feature>
<evidence type="ECO:0000256" key="4">
    <source>
        <dbReference type="SAM" id="MobiDB-lite"/>
    </source>
</evidence>
<keyword evidence="2" id="KW-0378">Hydrolase</keyword>
<feature type="domain" description="Fibronectin type-III" evidence="6">
    <location>
        <begin position="423"/>
        <end position="513"/>
    </location>
</feature>
<keyword evidence="8" id="KW-1185">Reference proteome</keyword>
<dbReference type="SUPFAM" id="SSF49265">
    <property type="entry name" value="Fibronectin type III"/>
    <property type="match status" value="1"/>
</dbReference>
<dbReference type="Gene3D" id="2.60.40.10">
    <property type="entry name" value="Immunoglobulins"/>
    <property type="match status" value="2"/>
</dbReference>
<evidence type="ECO:0000256" key="5">
    <source>
        <dbReference type="SAM" id="SignalP"/>
    </source>
</evidence>
<name>A0A1H8YBZ3_9PSEU</name>
<keyword evidence="1" id="KW-0677">Repeat</keyword>
<dbReference type="GO" id="GO:0016798">
    <property type="term" value="F:hydrolase activity, acting on glycosyl bonds"/>
    <property type="evidence" value="ECO:0007669"/>
    <property type="project" value="UniProtKB-KW"/>
</dbReference>
<feature type="region of interest" description="Disordered" evidence="4">
    <location>
        <begin position="640"/>
        <end position="660"/>
    </location>
</feature>
<feature type="region of interest" description="Disordered" evidence="4">
    <location>
        <begin position="346"/>
        <end position="438"/>
    </location>
</feature>
<dbReference type="InterPro" id="IPR013783">
    <property type="entry name" value="Ig-like_fold"/>
</dbReference>
<evidence type="ECO:0000256" key="3">
    <source>
        <dbReference type="ARBA" id="ARBA00023326"/>
    </source>
</evidence>
<feature type="compositionally biased region" description="Pro residues" evidence="4">
    <location>
        <begin position="351"/>
        <end position="375"/>
    </location>
</feature>
<evidence type="ECO:0000256" key="2">
    <source>
        <dbReference type="ARBA" id="ARBA00023295"/>
    </source>
</evidence>
<feature type="signal peptide" evidence="5">
    <location>
        <begin position="1"/>
        <end position="22"/>
    </location>
</feature>
<sequence>MSWRTRLPVIAVVVVAAAAVTAAVTGAAKPLPGMRVVPGGHWVYNSVLQAAFHLDGGTAGIDAQAAVPGDQGSQVVQGDTNGYVVGDSRISRFGKSDLTAGPAVAPPSKEVPLGLETAGGPYLVYRQAGQVVRLGDPSATMSAGGPISDAVATADGTVWLLRAGSGLICRLDQGADRVTSCPVVLPAGHTGSLTVVGDQPHFVDTTDATLRAVGTGGLGDAVSMGLAPSANLRPAANDVSGRVPLLDQQTNRLYLVDPAPKPQKPVAVQLPAGQYDGPVAGGSVVALVDRSSGTLLTFDGTGKQADAKPIPPGAGTSRLDRGEDSQVYVEGGQGTHVLVVGKDGKVTDVPVVPPPVNKPDQPAPGQPAPPQPGTLPPVEQRGTGDAAPKPDVNAGNKPGPARTPEKPAKPAKPPAPPAVPASPPGAPPSVSATGGAGSATVSWGAAAANRATVTSYQISWSGGSKTVGGGTRQASIPGLSNGTRYTFTVVAVNKAGTGPGASASATPAASASAPGLTATYRNGGASLSWTQPDLGGGQLVNYLVTGTGQAQQTVSGTTATYSGLAAGKSYTFTVRAVTKTPDGETRNGATASKSITVPAQSVSISRGAKTSSSNCSKDCYQVNVSMTGFEANTKYDIQLSSSSNNNVQTESTTTNASGSANYNQLDYDVAGETIYVQVIAPDGTIVKSNSITWK</sequence>
<dbReference type="InterPro" id="IPR050964">
    <property type="entry name" value="Striated_Muscle_Regulatory"/>
</dbReference>
<dbReference type="AlphaFoldDB" id="A0A1H8YBZ3"/>
<dbReference type="CDD" id="cd00063">
    <property type="entry name" value="FN3"/>
    <property type="match status" value="2"/>
</dbReference>
<keyword evidence="3" id="KW-0624">Polysaccharide degradation</keyword>
<protein>
    <submittedName>
        <fullName evidence="7">Fibronectin type III domain-containing protein</fullName>
    </submittedName>
</protein>
<feature type="chain" id="PRO_5039296622" evidence="5">
    <location>
        <begin position="23"/>
        <end position="694"/>
    </location>
</feature>
<feature type="compositionally biased region" description="Pro residues" evidence="4">
    <location>
        <begin position="410"/>
        <end position="427"/>
    </location>
</feature>